<reference evidence="8 9" key="1">
    <citation type="submission" date="2015-01" db="EMBL/GenBank/DDBJ databases">
        <title>Genome of allotetraploid Gossypium barbadense reveals genomic plasticity and fiber elongation in cotton evolution.</title>
        <authorList>
            <person name="Chen X."/>
            <person name="Liu X."/>
            <person name="Zhao B."/>
            <person name="Zheng H."/>
            <person name="Hu Y."/>
            <person name="Lu G."/>
            <person name="Yang C."/>
            <person name="Chen J."/>
            <person name="Shan C."/>
            <person name="Zhang L."/>
            <person name="Zhou Y."/>
            <person name="Wang L."/>
            <person name="Guo W."/>
            <person name="Bai Y."/>
            <person name="Ruan J."/>
            <person name="Shangguan X."/>
            <person name="Mao Y."/>
            <person name="Jiang J."/>
            <person name="Zhu Y."/>
            <person name="Lei J."/>
            <person name="Kang H."/>
            <person name="Chen S."/>
            <person name="He X."/>
            <person name="Wang R."/>
            <person name="Wang Y."/>
            <person name="Chen J."/>
            <person name="Wang L."/>
            <person name="Yu S."/>
            <person name="Wang B."/>
            <person name="Wei J."/>
            <person name="Song S."/>
            <person name="Lu X."/>
            <person name="Gao Z."/>
            <person name="Gu W."/>
            <person name="Deng X."/>
            <person name="Ma D."/>
            <person name="Wang S."/>
            <person name="Liang W."/>
            <person name="Fang L."/>
            <person name="Cai C."/>
            <person name="Zhu X."/>
            <person name="Zhou B."/>
            <person name="Zhang Y."/>
            <person name="Chen Z."/>
            <person name="Xu S."/>
            <person name="Zhu R."/>
            <person name="Wang S."/>
            <person name="Zhang T."/>
            <person name="Zhao G."/>
        </authorList>
    </citation>
    <scope>NUCLEOTIDE SEQUENCE [LARGE SCALE GENOMIC DNA]</scope>
    <source>
        <strain evidence="9">cv. Xinhai21</strain>
        <tissue evidence="8">Leaf</tissue>
    </source>
</reference>
<evidence type="ECO:0000256" key="4">
    <source>
        <dbReference type="ARBA" id="ARBA00022989"/>
    </source>
</evidence>
<dbReference type="OrthoDB" id="10398606at2759"/>
<sequence>MRFDELKSFLMQVRLQLVFFPAPFIRFGSLSHLECGSCYYSLDQRRRWVFKVSPTIWFLAIIYFIIGVPGGYVMWYRPLYRAMRDAWDMVAEICLSQLPSLVEDRNAEFQQLQLTRTCAGLEQVYQEALLELN</sequence>
<keyword evidence="4 7" id="KW-1133">Transmembrane helix</keyword>
<evidence type="ECO:0000313" key="8">
    <source>
        <dbReference type="EMBL" id="PPR83893.1"/>
    </source>
</evidence>
<dbReference type="PANTHER" id="PTHR10687:SF76">
    <property type="entry name" value="SECRETORY CARRIER-ASSOCIATED MEMBRANE PROTEIN 1"/>
    <property type="match status" value="1"/>
</dbReference>
<evidence type="ECO:0000256" key="7">
    <source>
        <dbReference type="RuleBase" id="RU363122"/>
    </source>
</evidence>
<dbReference type="PANTHER" id="PTHR10687">
    <property type="entry name" value="SECRETORY CARRIER-ASSOCIATED MEMBRANE PROTEIN SCAMP"/>
    <property type="match status" value="1"/>
</dbReference>
<comment type="function">
    <text evidence="1 7">Probably involved in membrane trafficking.</text>
</comment>
<accession>A0A2P5VYI9</accession>
<evidence type="ECO:0000256" key="5">
    <source>
        <dbReference type="ARBA" id="ARBA00023136"/>
    </source>
</evidence>
<keyword evidence="6 7" id="KW-0968">Cytoplasmic vesicle</keyword>
<proteinExistence type="inferred from homology"/>
<dbReference type="Proteomes" id="UP000239757">
    <property type="component" value="Unassembled WGS sequence"/>
</dbReference>
<comment type="subcellular location">
    <subcellularLocation>
        <location evidence="7">Cell membrane</location>
        <topology evidence="7">Multi-pass membrane protein</topology>
    </subcellularLocation>
    <subcellularLocation>
        <location evidence="7">Cytoplasmic vesicle</location>
        <location evidence="7">Secretory vesicle membrane</location>
        <topology evidence="7">Multi-pass membrane protein</topology>
    </subcellularLocation>
</comment>
<dbReference type="GO" id="GO:0055038">
    <property type="term" value="C:recycling endosome membrane"/>
    <property type="evidence" value="ECO:0007669"/>
    <property type="project" value="TreeGrafter"/>
</dbReference>
<keyword evidence="3 7" id="KW-0812">Transmembrane</keyword>
<keyword evidence="5 7" id="KW-0472">Membrane</keyword>
<protein>
    <recommendedName>
        <fullName evidence="7">Secretory carrier-associated membrane protein</fullName>
        <shortName evidence="7">Secretory carrier membrane protein</shortName>
    </recommendedName>
</protein>
<dbReference type="GO" id="GO:0015031">
    <property type="term" value="P:protein transport"/>
    <property type="evidence" value="ECO:0007669"/>
    <property type="project" value="InterPro"/>
</dbReference>
<feature type="transmembrane region" description="Helical" evidence="7">
    <location>
        <begin position="56"/>
        <end position="75"/>
    </location>
</feature>
<evidence type="ECO:0000256" key="3">
    <source>
        <dbReference type="ARBA" id="ARBA00022692"/>
    </source>
</evidence>
<dbReference type="AlphaFoldDB" id="A0A2P5VYI9"/>
<gene>
    <name evidence="8" type="ORF">GOBAR_AA36820</name>
</gene>
<comment type="similarity">
    <text evidence="2 7">Belongs to the SCAMP family.</text>
</comment>
<evidence type="ECO:0000313" key="9">
    <source>
        <dbReference type="Proteomes" id="UP000239757"/>
    </source>
</evidence>
<dbReference type="EMBL" id="KZ670116">
    <property type="protein sequence ID" value="PPR83893.1"/>
    <property type="molecule type" value="Genomic_DNA"/>
</dbReference>
<evidence type="ECO:0000256" key="6">
    <source>
        <dbReference type="ARBA" id="ARBA00023329"/>
    </source>
</evidence>
<dbReference type="GO" id="GO:0005886">
    <property type="term" value="C:plasma membrane"/>
    <property type="evidence" value="ECO:0007669"/>
    <property type="project" value="UniProtKB-SubCell"/>
</dbReference>
<keyword evidence="7" id="KW-0813">Transport</keyword>
<comment type="caution">
    <text evidence="7">Lacks conserved residue(s) required for the propagation of feature annotation.</text>
</comment>
<dbReference type="Pfam" id="PF04144">
    <property type="entry name" value="SCAMP"/>
    <property type="match status" value="1"/>
</dbReference>
<dbReference type="GO" id="GO:0032588">
    <property type="term" value="C:trans-Golgi network membrane"/>
    <property type="evidence" value="ECO:0007669"/>
    <property type="project" value="TreeGrafter"/>
</dbReference>
<dbReference type="InterPro" id="IPR007273">
    <property type="entry name" value="SCAMP"/>
</dbReference>
<evidence type="ECO:0000256" key="1">
    <source>
        <dbReference type="ARBA" id="ARBA00004003"/>
    </source>
</evidence>
<evidence type="ECO:0000256" key="2">
    <source>
        <dbReference type="ARBA" id="ARBA00010482"/>
    </source>
</evidence>
<dbReference type="GO" id="GO:0030658">
    <property type="term" value="C:transport vesicle membrane"/>
    <property type="evidence" value="ECO:0007669"/>
    <property type="project" value="UniProtKB-SubCell"/>
</dbReference>
<organism evidence="8 9">
    <name type="scientific">Gossypium barbadense</name>
    <name type="common">Sea Island cotton</name>
    <name type="synonym">Hibiscus barbadensis</name>
    <dbReference type="NCBI Taxonomy" id="3634"/>
    <lineage>
        <taxon>Eukaryota</taxon>
        <taxon>Viridiplantae</taxon>
        <taxon>Streptophyta</taxon>
        <taxon>Embryophyta</taxon>
        <taxon>Tracheophyta</taxon>
        <taxon>Spermatophyta</taxon>
        <taxon>Magnoliopsida</taxon>
        <taxon>eudicotyledons</taxon>
        <taxon>Gunneridae</taxon>
        <taxon>Pentapetalae</taxon>
        <taxon>rosids</taxon>
        <taxon>malvids</taxon>
        <taxon>Malvales</taxon>
        <taxon>Malvaceae</taxon>
        <taxon>Malvoideae</taxon>
        <taxon>Gossypium</taxon>
    </lineage>
</organism>
<keyword evidence="7" id="KW-1003">Cell membrane</keyword>
<name>A0A2P5VYI9_GOSBA</name>